<organism evidence="4 5">
    <name type="scientific">Streptomyces cellulosae</name>
    <dbReference type="NCBI Taxonomy" id="1968"/>
    <lineage>
        <taxon>Bacteria</taxon>
        <taxon>Bacillati</taxon>
        <taxon>Actinomycetota</taxon>
        <taxon>Actinomycetes</taxon>
        <taxon>Kitasatosporales</taxon>
        <taxon>Streptomycetaceae</taxon>
        <taxon>Streptomyces</taxon>
    </lineage>
</organism>
<dbReference type="EMBL" id="JBITDC010000004">
    <property type="protein sequence ID" value="MFI5675294.1"/>
    <property type="molecule type" value="Genomic_DNA"/>
</dbReference>
<evidence type="ECO:0000313" key="4">
    <source>
        <dbReference type="EMBL" id="MFI5675294.1"/>
    </source>
</evidence>
<keyword evidence="2" id="KW-0472">Membrane</keyword>
<feature type="domain" description="Peptidoglycan binding-like" evidence="3">
    <location>
        <begin position="175"/>
        <end position="235"/>
    </location>
</feature>
<keyword evidence="2" id="KW-1133">Transmembrane helix</keyword>
<sequence length="242" mass="25665">MPTPPDEGAPEDRPPLEPIRVLRPRRTDALAELIREYREQTGRYEPRPRGVDAAGAMPVVRPHAEEETQELPPVVGDRLPPVPAALPRDRRPPVPPAPPRDRPRGLRRIAVGGAVAAAAVVGFGCALLLPGRSDASAEPAPAAPPPPASAEPTPTASGGGASDPDGPGTLREGSSGPEVTDLQQRLLRIPNVYDNGSTSGRYDPTLTEAVARFQLWYGIRGDETGVYGDDTRLALESRTNAE</sequence>
<name>A0ABW7XYW4_STRCE</name>
<evidence type="ECO:0000313" key="5">
    <source>
        <dbReference type="Proteomes" id="UP001612415"/>
    </source>
</evidence>
<dbReference type="InterPro" id="IPR036366">
    <property type="entry name" value="PGBDSf"/>
</dbReference>
<evidence type="ECO:0000259" key="3">
    <source>
        <dbReference type="Pfam" id="PF01471"/>
    </source>
</evidence>
<dbReference type="RefSeq" id="WP_398656118.1">
    <property type="nucleotide sequence ID" value="NZ_JBITDC010000004.1"/>
</dbReference>
<dbReference type="InterPro" id="IPR036365">
    <property type="entry name" value="PGBD-like_sf"/>
</dbReference>
<feature type="compositionally biased region" description="Basic and acidic residues" evidence="1">
    <location>
        <begin position="37"/>
        <end position="50"/>
    </location>
</feature>
<accession>A0ABW7XYW4</accession>
<evidence type="ECO:0000256" key="2">
    <source>
        <dbReference type="SAM" id="Phobius"/>
    </source>
</evidence>
<keyword evidence="5" id="KW-1185">Reference proteome</keyword>
<evidence type="ECO:0000256" key="1">
    <source>
        <dbReference type="SAM" id="MobiDB-lite"/>
    </source>
</evidence>
<protein>
    <submittedName>
        <fullName evidence="4">Peptidoglycan-binding protein</fullName>
    </submittedName>
</protein>
<dbReference type="Gene3D" id="1.10.101.10">
    <property type="entry name" value="PGBD-like superfamily/PGBD"/>
    <property type="match status" value="1"/>
</dbReference>
<feature type="compositionally biased region" description="Low complexity" evidence="1">
    <location>
        <begin position="150"/>
        <end position="169"/>
    </location>
</feature>
<keyword evidence="2" id="KW-0812">Transmembrane</keyword>
<reference evidence="4 5" key="1">
    <citation type="submission" date="2024-10" db="EMBL/GenBank/DDBJ databases">
        <title>The Natural Products Discovery Center: Release of the First 8490 Sequenced Strains for Exploring Actinobacteria Biosynthetic Diversity.</title>
        <authorList>
            <person name="Kalkreuter E."/>
            <person name="Kautsar S.A."/>
            <person name="Yang D."/>
            <person name="Bader C.D."/>
            <person name="Teijaro C.N."/>
            <person name="Fluegel L."/>
            <person name="Davis C.M."/>
            <person name="Simpson J.R."/>
            <person name="Lauterbach L."/>
            <person name="Steele A.D."/>
            <person name="Gui C."/>
            <person name="Meng S."/>
            <person name="Li G."/>
            <person name="Viehrig K."/>
            <person name="Ye F."/>
            <person name="Su P."/>
            <person name="Kiefer A.F."/>
            <person name="Nichols A."/>
            <person name="Cepeda A.J."/>
            <person name="Yan W."/>
            <person name="Fan B."/>
            <person name="Jiang Y."/>
            <person name="Adhikari A."/>
            <person name="Zheng C.-J."/>
            <person name="Schuster L."/>
            <person name="Cowan T.M."/>
            <person name="Smanski M.J."/>
            <person name="Chevrette M.G."/>
            <person name="De Carvalho L.P.S."/>
            <person name="Shen B."/>
        </authorList>
    </citation>
    <scope>NUCLEOTIDE SEQUENCE [LARGE SCALE GENOMIC DNA]</scope>
    <source>
        <strain evidence="4 5">NPDC051599</strain>
    </source>
</reference>
<dbReference type="Pfam" id="PF01471">
    <property type="entry name" value="PG_binding_1"/>
    <property type="match status" value="1"/>
</dbReference>
<gene>
    <name evidence="4" type="ORF">ACIA8P_11570</name>
</gene>
<dbReference type="SUPFAM" id="SSF47090">
    <property type="entry name" value="PGBD-like"/>
    <property type="match status" value="1"/>
</dbReference>
<feature type="transmembrane region" description="Helical" evidence="2">
    <location>
        <begin position="109"/>
        <end position="129"/>
    </location>
</feature>
<feature type="region of interest" description="Disordered" evidence="1">
    <location>
        <begin position="133"/>
        <end position="181"/>
    </location>
</feature>
<feature type="region of interest" description="Disordered" evidence="1">
    <location>
        <begin position="37"/>
        <end position="105"/>
    </location>
</feature>
<dbReference type="Proteomes" id="UP001612415">
    <property type="component" value="Unassembled WGS sequence"/>
</dbReference>
<feature type="region of interest" description="Disordered" evidence="1">
    <location>
        <begin position="1"/>
        <end position="25"/>
    </location>
</feature>
<comment type="caution">
    <text evidence="4">The sequence shown here is derived from an EMBL/GenBank/DDBJ whole genome shotgun (WGS) entry which is preliminary data.</text>
</comment>
<proteinExistence type="predicted"/>
<dbReference type="InterPro" id="IPR002477">
    <property type="entry name" value="Peptidoglycan-bd-like"/>
</dbReference>